<accession>A0A382LMA5</accession>
<evidence type="ECO:0000256" key="1">
    <source>
        <dbReference type="SAM" id="MobiDB-lite"/>
    </source>
</evidence>
<gene>
    <name evidence="3" type="ORF">METZ01_LOCUS290703</name>
</gene>
<feature type="region of interest" description="Disordered" evidence="1">
    <location>
        <begin position="113"/>
        <end position="133"/>
    </location>
</feature>
<evidence type="ECO:0000313" key="3">
    <source>
        <dbReference type="EMBL" id="SVC37849.1"/>
    </source>
</evidence>
<dbReference type="InterPro" id="IPR014347">
    <property type="entry name" value="Tautomerase/MIF_sf"/>
</dbReference>
<proteinExistence type="predicted"/>
<dbReference type="Pfam" id="PF14832">
    <property type="entry name" value="Tautomerase_3"/>
    <property type="match status" value="1"/>
</dbReference>
<protein>
    <recommendedName>
        <fullName evidence="2">Tautomerase cis-CaaD-like domain-containing protein</fullName>
    </recommendedName>
</protein>
<evidence type="ECO:0000259" key="2">
    <source>
        <dbReference type="Pfam" id="PF14832"/>
    </source>
</evidence>
<dbReference type="EMBL" id="UINC01088002">
    <property type="protein sequence ID" value="SVC37849.1"/>
    <property type="molecule type" value="Genomic_DNA"/>
</dbReference>
<dbReference type="Gene3D" id="3.30.429.10">
    <property type="entry name" value="Macrophage Migration Inhibitory Factor"/>
    <property type="match status" value="1"/>
</dbReference>
<feature type="domain" description="Tautomerase cis-CaaD-like" evidence="2">
    <location>
        <begin position="1"/>
        <end position="130"/>
    </location>
</feature>
<dbReference type="InterPro" id="IPR028116">
    <property type="entry name" value="Cis-CaaD-like"/>
</dbReference>
<organism evidence="3">
    <name type="scientific">marine metagenome</name>
    <dbReference type="NCBI Taxonomy" id="408172"/>
    <lineage>
        <taxon>unclassified sequences</taxon>
        <taxon>metagenomes</taxon>
        <taxon>ecological metagenomes</taxon>
    </lineage>
</organism>
<dbReference type="SUPFAM" id="SSF55331">
    <property type="entry name" value="Tautomerase/MIF"/>
    <property type="match status" value="1"/>
</dbReference>
<sequence>MPYYRCLVPKGSLDYDQRSRIAAAFTDIHCGISAAPKSFVHVAFLEANGSGSITDSHGSGTLEYDTPYFIAGGNRAGRPPEVRKQILDELMECLSEIASIPRTDVSGHISEQPASWTMEAGQLLPEPGEEPAE</sequence>
<name>A0A382LMA5_9ZZZZ</name>
<reference evidence="3" key="1">
    <citation type="submission" date="2018-05" db="EMBL/GenBank/DDBJ databases">
        <authorList>
            <person name="Lanie J.A."/>
            <person name="Ng W.-L."/>
            <person name="Kazmierczak K.M."/>
            <person name="Andrzejewski T.M."/>
            <person name="Davidsen T.M."/>
            <person name="Wayne K.J."/>
            <person name="Tettelin H."/>
            <person name="Glass J.I."/>
            <person name="Rusch D."/>
            <person name="Podicherti R."/>
            <person name="Tsui H.-C.T."/>
            <person name="Winkler M.E."/>
        </authorList>
    </citation>
    <scope>NUCLEOTIDE SEQUENCE</scope>
</reference>
<dbReference type="AlphaFoldDB" id="A0A382LMA5"/>